<dbReference type="EMBL" id="CM026428">
    <property type="protein sequence ID" value="KAG0567159.1"/>
    <property type="molecule type" value="Genomic_DNA"/>
</dbReference>
<evidence type="ECO:0000256" key="1">
    <source>
        <dbReference type="SAM" id="Phobius"/>
    </source>
</evidence>
<comment type="caution">
    <text evidence="2">The sequence shown here is derived from an EMBL/GenBank/DDBJ whole genome shotgun (WGS) entry which is preliminary data.</text>
</comment>
<sequence length="127" mass="14555">MPFQLCVEGCALYDQSESEELDDFLSQTNKEGCNVQWILALCGILLKLLCLGCIVRHEQDLTFWVFFGIYLFSEIIHFTGIFLPIFTTSSKMFPTTSYRLGWFANVWFGICFAAPYFFLFGFVAPPA</sequence>
<organism evidence="2 3">
    <name type="scientific">Ceratodon purpureus</name>
    <name type="common">Fire moss</name>
    <name type="synonym">Dicranum purpureum</name>
    <dbReference type="NCBI Taxonomy" id="3225"/>
    <lineage>
        <taxon>Eukaryota</taxon>
        <taxon>Viridiplantae</taxon>
        <taxon>Streptophyta</taxon>
        <taxon>Embryophyta</taxon>
        <taxon>Bryophyta</taxon>
        <taxon>Bryophytina</taxon>
        <taxon>Bryopsida</taxon>
        <taxon>Dicranidae</taxon>
        <taxon>Pseudoditrichales</taxon>
        <taxon>Ditrichaceae</taxon>
        <taxon>Ceratodon</taxon>
    </lineage>
</organism>
<keyword evidence="1" id="KW-0812">Transmembrane</keyword>
<protein>
    <submittedName>
        <fullName evidence="2">Uncharacterized protein</fullName>
    </submittedName>
</protein>
<reference evidence="2" key="1">
    <citation type="submission" date="2020-06" db="EMBL/GenBank/DDBJ databases">
        <title>WGS assembly of Ceratodon purpureus strain R40.</title>
        <authorList>
            <person name="Carey S.B."/>
            <person name="Jenkins J."/>
            <person name="Shu S."/>
            <person name="Lovell J.T."/>
            <person name="Sreedasyam A."/>
            <person name="Maumus F."/>
            <person name="Tiley G.P."/>
            <person name="Fernandez-Pozo N."/>
            <person name="Barry K."/>
            <person name="Chen C."/>
            <person name="Wang M."/>
            <person name="Lipzen A."/>
            <person name="Daum C."/>
            <person name="Saski C.A."/>
            <person name="Payton A.C."/>
            <person name="Mcbreen J.C."/>
            <person name="Conrad R.E."/>
            <person name="Kollar L.M."/>
            <person name="Olsson S."/>
            <person name="Huttunen S."/>
            <person name="Landis J.B."/>
            <person name="Wickett N.J."/>
            <person name="Johnson M.G."/>
            <person name="Rensing S.A."/>
            <person name="Grimwood J."/>
            <person name="Schmutz J."/>
            <person name="Mcdaniel S.F."/>
        </authorList>
    </citation>
    <scope>NUCLEOTIDE SEQUENCE</scope>
    <source>
        <strain evidence="2">R40</strain>
    </source>
</reference>
<keyword evidence="1" id="KW-0472">Membrane</keyword>
<feature type="transmembrane region" description="Helical" evidence="1">
    <location>
        <begin position="106"/>
        <end position="124"/>
    </location>
</feature>
<keyword evidence="1" id="KW-1133">Transmembrane helix</keyword>
<dbReference type="AlphaFoldDB" id="A0A8T0HAE5"/>
<feature type="transmembrane region" description="Helical" evidence="1">
    <location>
        <begin position="61"/>
        <end position="86"/>
    </location>
</feature>
<gene>
    <name evidence="2" type="ORF">KC19_7G115700</name>
</gene>
<dbReference type="Proteomes" id="UP000822688">
    <property type="component" value="Chromosome 7"/>
</dbReference>
<proteinExistence type="predicted"/>
<accession>A0A8T0HAE5</accession>
<name>A0A8T0HAE5_CERPU</name>
<keyword evidence="3" id="KW-1185">Reference proteome</keyword>
<feature type="transmembrane region" description="Helical" evidence="1">
    <location>
        <begin position="35"/>
        <end position="54"/>
    </location>
</feature>
<evidence type="ECO:0000313" key="3">
    <source>
        <dbReference type="Proteomes" id="UP000822688"/>
    </source>
</evidence>
<evidence type="ECO:0000313" key="2">
    <source>
        <dbReference type="EMBL" id="KAG0567159.1"/>
    </source>
</evidence>